<dbReference type="PANTHER" id="PTHR33146">
    <property type="entry name" value="ENDONUCLEASE 4"/>
    <property type="match status" value="1"/>
</dbReference>
<dbReference type="GO" id="GO:0006308">
    <property type="term" value="P:DNA catabolic process"/>
    <property type="evidence" value="ECO:0007669"/>
    <property type="project" value="InterPro"/>
</dbReference>
<evidence type="ECO:0000313" key="9">
    <source>
        <dbReference type="Proteomes" id="UP000183760"/>
    </source>
</evidence>
<dbReference type="EMBL" id="FOIB01000001">
    <property type="protein sequence ID" value="SES95053.1"/>
    <property type="molecule type" value="Genomic_DNA"/>
</dbReference>
<protein>
    <submittedName>
        <fullName evidence="7">Endonuclease</fullName>
    </submittedName>
    <submittedName>
        <fullName evidence="8">S1/P1 Nuclease</fullName>
    </submittedName>
</protein>
<organism evidence="7 10">
    <name type="scientific">Myxococcus fulvus</name>
    <dbReference type="NCBI Taxonomy" id="33"/>
    <lineage>
        <taxon>Bacteria</taxon>
        <taxon>Pseudomonadati</taxon>
        <taxon>Myxococcota</taxon>
        <taxon>Myxococcia</taxon>
        <taxon>Myxococcales</taxon>
        <taxon>Cystobacterineae</taxon>
        <taxon>Myxococcaceae</taxon>
        <taxon>Myxococcus</taxon>
    </lineage>
</organism>
<dbReference type="Proteomes" id="UP000321514">
    <property type="component" value="Unassembled WGS sequence"/>
</dbReference>
<dbReference type="EMBL" id="BJXR01000012">
    <property type="protein sequence ID" value="GEN05788.1"/>
    <property type="molecule type" value="Genomic_DNA"/>
</dbReference>
<sequence length="352" mass="39443">MNRAAIAVASALVVGAPNAYAWRETGHWAVCEIAYSNLSEPARTRLDGLVGEDFPRQCTWPDVVRNLPEWTSTRWWHFVDMPDATDYLSPGVLVRDADNDGLDDGDVIRGILFATDALNSPATSEELKRDWVRFLAHFVGDIHQPLHVGRPGDEGGNKIRVAWYGATQYLYPECVLATPGAAVCTTTVNKTKDVNLHMVWDYHVIDTFVRRLPVVPGDSEFRHKAYAQAVTRPLAPSTRTAITQTTPLDWMNESRLDRSVAYDVLTHENLQDTYAEKASVVINERIFLAGLRLAYLLNRVFDPQSIPPSEELLRREEALRRQIGALNGWAPYERFRPEASNPAPGVLVQPGL</sequence>
<reference evidence="7 10" key="2">
    <citation type="submission" date="2019-07" db="EMBL/GenBank/DDBJ databases">
        <title>Whole genome shotgun sequence of Myxococcus fulvus NBRC 100333.</title>
        <authorList>
            <person name="Hosoyama A."/>
            <person name="Uohara A."/>
            <person name="Ohji S."/>
            <person name="Ichikawa N."/>
        </authorList>
    </citation>
    <scope>NUCLEOTIDE SEQUENCE [LARGE SCALE GENOMIC DNA]</scope>
    <source>
        <strain evidence="7 10">NBRC 100333</strain>
    </source>
</reference>
<gene>
    <name evidence="7" type="ORF">MFU01_08250</name>
    <name evidence="8" type="ORF">SAMN05443572_101664</name>
</gene>
<evidence type="ECO:0000256" key="1">
    <source>
        <dbReference type="ARBA" id="ARBA00022722"/>
    </source>
</evidence>
<dbReference type="SUPFAM" id="SSF48537">
    <property type="entry name" value="Phospholipase C/P1 nuclease"/>
    <property type="match status" value="1"/>
</dbReference>
<keyword evidence="6" id="KW-0325">Glycoprotein</keyword>
<comment type="caution">
    <text evidence="7">The sequence shown here is derived from an EMBL/GenBank/DDBJ whole genome shotgun (WGS) entry which is preliminary data.</text>
</comment>
<evidence type="ECO:0000313" key="10">
    <source>
        <dbReference type="Proteomes" id="UP000321514"/>
    </source>
</evidence>
<keyword evidence="1" id="KW-0540">Nuclease</keyword>
<keyword evidence="9" id="KW-1185">Reference proteome</keyword>
<accession>A0A511SXA4</accession>
<name>A0A511SXA4_MYXFU</name>
<evidence type="ECO:0000256" key="4">
    <source>
        <dbReference type="ARBA" id="ARBA00022801"/>
    </source>
</evidence>
<reference evidence="8 9" key="1">
    <citation type="submission" date="2016-10" db="EMBL/GenBank/DDBJ databases">
        <authorList>
            <person name="Varghese N."/>
            <person name="Submissions S."/>
        </authorList>
    </citation>
    <scope>NUCLEOTIDE SEQUENCE [LARGE SCALE GENOMIC DNA]</scope>
    <source>
        <strain evidence="8 9">DSM 16525</strain>
    </source>
</reference>
<evidence type="ECO:0000256" key="2">
    <source>
        <dbReference type="ARBA" id="ARBA00022723"/>
    </source>
</evidence>
<evidence type="ECO:0000313" key="7">
    <source>
        <dbReference type="EMBL" id="GEN05788.1"/>
    </source>
</evidence>
<keyword evidence="4" id="KW-0378">Hydrolase</keyword>
<dbReference type="GO" id="GO:0046872">
    <property type="term" value="F:metal ion binding"/>
    <property type="evidence" value="ECO:0007669"/>
    <property type="project" value="UniProtKB-KW"/>
</dbReference>
<dbReference type="GO" id="GO:0016788">
    <property type="term" value="F:hydrolase activity, acting on ester bonds"/>
    <property type="evidence" value="ECO:0007669"/>
    <property type="project" value="InterPro"/>
</dbReference>
<dbReference type="CDD" id="cd11010">
    <property type="entry name" value="S1-P1_nuclease"/>
    <property type="match status" value="1"/>
</dbReference>
<keyword evidence="2" id="KW-0479">Metal-binding</keyword>
<dbReference type="GO" id="GO:0003676">
    <property type="term" value="F:nucleic acid binding"/>
    <property type="evidence" value="ECO:0007669"/>
    <property type="project" value="InterPro"/>
</dbReference>
<evidence type="ECO:0000256" key="6">
    <source>
        <dbReference type="ARBA" id="ARBA00023180"/>
    </source>
</evidence>
<dbReference type="Gene3D" id="1.10.575.10">
    <property type="entry name" value="P1 Nuclease"/>
    <property type="match status" value="1"/>
</dbReference>
<dbReference type="GO" id="GO:0004519">
    <property type="term" value="F:endonuclease activity"/>
    <property type="evidence" value="ECO:0007669"/>
    <property type="project" value="UniProtKB-KW"/>
</dbReference>
<dbReference type="InterPro" id="IPR003154">
    <property type="entry name" value="S1/P1nuclease"/>
</dbReference>
<dbReference type="Proteomes" id="UP000183760">
    <property type="component" value="Unassembled WGS sequence"/>
</dbReference>
<evidence type="ECO:0000256" key="3">
    <source>
        <dbReference type="ARBA" id="ARBA00022759"/>
    </source>
</evidence>
<dbReference type="RefSeq" id="WP_170300397.1">
    <property type="nucleotide sequence ID" value="NZ_BJXR01000012.1"/>
</dbReference>
<dbReference type="InterPro" id="IPR008947">
    <property type="entry name" value="PLipase_C/P1_nuclease_dom_sf"/>
</dbReference>
<evidence type="ECO:0000256" key="5">
    <source>
        <dbReference type="ARBA" id="ARBA00023157"/>
    </source>
</evidence>
<proteinExistence type="predicted"/>
<dbReference type="AlphaFoldDB" id="A0A511SXA4"/>
<keyword evidence="5" id="KW-1015">Disulfide bond</keyword>
<evidence type="ECO:0000313" key="8">
    <source>
        <dbReference type="EMBL" id="SES95053.1"/>
    </source>
</evidence>
<keyword evidence="3 7" id="KW-0255">Endonuclease</keyword>
<dbReference type="PANTHER" id="PTHR33146:SF26">
    <property type="entry name" value="ENDONUCLEASE 4"/>
    <property type="match status" value="1"/>
</dbReference>
<dbReference type="Pfam" id="PF02265">
    <property type="entry name" value="S1-P1_nuclease"/>
    <property type="match status" value="2"/>
</dbReference>